<dbReference type="GO" id="GO:0032259">
    <property type="term" value="P:methylation"/>
    <property type="evidence" value="ECO:0007669"/>
    <property type="project" value="UniProtKB-KW"/>
</dbReference>
<dbReference type="EMBL" id="AP022596">
    <property type="protein sequence ID" value="BBY63717.1"/>
    <property type="molecule type" value="Genomic_DNA"/>
</dbReference>
<dbReference type="PIRSF" id="PIRSF028177">
    <property type="entry name" value="Polyketide_synth_Omtfrase_TcmP"/>
    <property type="match status" value="1"/>
</dbReference>
<protein>
    <submittedName>
        <fullName evidence="3">Tetracenomycin C synthesis protein</fullName>
    </submittedName>
</protein>
<dbReference type="PANTHER" id="PTHR43619:SF2">
    <property type="entry name" value="S-ADENOSYL-L-METHIONINE-DEPENDENT METHYLTRANSFERASES SUPERFAMILY PROTEIN"/>
    <property type="match status" value="1"/>
</dbReference>
<gene>
    <name evidence="3" type="ORF">MHEL_19600</name>
</gene>
<reference evidence="3 4" key="1">
    <citation type="journal article" date="2019" name="Emerg. Microbes Infect.">
        <title>Comprehensive subspecies identification of 175 nontuberculous mycobacteria species based on 7547 genomic profiles.</title>
        <authorList>
            <person name="Matsumoto Y."/>
            <person name="Kinjo T."/>
            <person name="Motooka D."/>
            <person name="Nabeya D."/>
            <person name="Jung N."/>
            <person name="Uechi K."/>
            <person name="Horii T."/>
            <person name="Iida T."/>
            <person name="Fujita J."/>
            <person name="Nakamura S."/>
        </authorList>
    </citation>
    <scope>NUCLEOTIDE SEQUENCE [LARGE SCALE GENOMIC DNA]</scope>
    <source>
        <strain evidence="3 4">JCM 30396</strain>
    </source>
</reference>
<name>A0A7I7T360_9MYCO</name>
<evidence type="ECO:0000313" key="4">
    <source>
        <dbReference type="Proteomes" id="UP000467148"/>
    </source>
</evidence>
<sequence>MNKIRPELGEVQETLLIPLYGRARDAASRHPVINDRWARDLVDRIDYDFTAFRGGSLPGSVLRTAVFDGWVRRFLDDHPAGTVVDVGTGLNTRFERVDNGSVRWFDLDLPDSIQLRRNFFSDTDRRTMLAGSVLDTDWYDAVTAAPGPYLFVVEAVLVYLREAQVGNVLAQLAQRFPESLIAFDTAGPKMIANQKRGGAMKAVDARMQWTCGDPRALEKWGLRLLDSRTLASPQPEVAAKLPARYRCALPILARIAPGIVGSYRLNLYQLGRGELPADYHGRHG</sequence>
<evidence type="ECO:0000256" key="2">
    <source>
        <dbReference type="ARBA" id="ARBA00022679"/>
    </source>
</evidence>
<dbReference type="GO" id="GO:0008168">
    <property type="term" value="F:methyltransferase activity"/>
    <property type="evidence" value="ECO:0007669"/>
    <property type="project" value="UniProtKB-KW"/>
</dbReference>
<dbReference type="InterPro" id="IPR007213">
    <property type="entry name" value="Ppm1/Ppm2/Tcmp"/>
</dbReference>
<dbReference type="SUPFAM" id="SSF53335">
    <property type="entry name" value="S-adenosyl-L-methionine-dependent methyltransferases"/>
    <property type="match status" value="1"/>
</dbReference>
<dbReference type="InterPro" id="IPR016874">
    <property type="entry name" value="TcmP-like"/>
</dbReference>
<keyword evidence="2" id="KW-0808">Transferase</keyword>
<dbReference type="InterPro" id="IPR029063">
    <property type="entry name" value="SAM-dependent_MTases_sf"/>
</dbReference>
<accession>A0A7I7T360</accession>
<evidence type="ECO:0000313" key="3">
    <source>
        <dbReference type="EMBL" id="BBY63717.1"/>
    </source>
</evidence>
<dbReference type="KEGG" id="mhev:MHEL_19600"/>
<dbReference type="Pfam" id="PF04072">
    <property type="entry name" value="LCM"/>
    <property type="match status" value="1"/>
</dbReference>
<proteinExistence type="predicted"/>
<dbReference type="PANTHER" id="PTHR43619">
    <property type="entry name" value="S-ADENOSYL-L-METHIONINE-DEPENDENT METHYLTRANSFERASE YKTD-RELATED"/>
    <property type="match status" value="1"/>
</dbReference>
<organism evidence="3 4">
    <name type="scientific">Mycolicibacterium helvum</name>
    <dbReference type="NCBI Taxonomy" id="1534349"/>
    <lineage>
        <taxon>Bacteria</taxon>
        <taxon>Bacillati</taxon>
        <taxon>Actinomycetota</taxon>
        <taxon>Actinomycetes</taxon>
        <taxon>Mycobacteriales</taxon>
        <taxon>Mycobacteriaceae</taxon>
        <taxon>Mycolicibacterium</taxon>
    </lineage>
</organism>
<evidence type="ECO:0000256" key="1">
    <source>
        <dbReference type="ARBA" id="ARBA00022603"/>
    </source>
</evidence>
<dbReference type="RefSeq" id="WP_163747340.1">
    <property type="nucleotide sequence ID" value="NZ_AP022596.1"/>
</dbReference>
<keyword evidence="1" id="KW-0489">Methyltransferase</keyword>
<keyword evidence="4" id="KW-1185">Reference proteome</keyword>
<dbReference type="Proteomes" id="UP000467148">
    <property type="component" value="Chromosome"/>
</dbReference>
<dbReference type="AlphaFoldDB" id="A0A7I7T360"/>
<dbReference type="Gene3D" id="3.40.50.150">
    <property type="entry name" value="Vaccinia Virus protein VP39"/>
    <property type="match status" value="1"/>
</dbReference>